<accession>A0ABV3EXA4</accession>
<proteinExistence type="predicted"/>
<keyword evidence="1" id="KW-0472">Membrane</keyword>
<evidence type="ECO:0000256" key="1">
    <source>
        <dbReference type="SAM" id="Phobius"/>
    </source>
</evidence>
<evidence type="ECO:0000313" key="2">
    <source>
        <dbReference type="EMBL" id="MEU9580668.1"/>
    </source>
</evidence>
<feature type="transmembrane region" description="Helical" evidence="1">
    <location>
        <begin position="84"/>
        <end position="104"/>
    </location>
</feature>
<reference evidence="2 3" key="1">
    <citation type="submission" date="2024-06" db="EMBL/GenBank/DDBJ databases">
        <title>The Natural Products Discovery Center: Release of the First 8490 Sequenced Strains for Exploring Actinobacteria Biosynthetic Diversity.</title>
        <authorList>
            <person name="Kalkreuter E."/>
            <person name="Kautsar S.A."/>
            <person name="Yang D."/>
            <person name="Bader C.D."/>
            <person name="Teijaro C.N."/>
            <person name="Fluegel L."/>
            <person name="Davis C.M."/>
            <person name="Simpson J.R."/>
            <person name="Lauterbach L."/>
            <person name="Steele A.D."/>
            <person name="Gui C."/>
            <person name="Meng S."/>
            <person name="Li G."/>
            <person name="Viehrig K."/>
            <person name="Ye F."/>
            <person name="Su P."/>
            <person name="Kiefer A.F."/>
            <person name="Nichols A."/>
            <person name="Cepeda A.J."/>
            <person name="Yan W."/>
            <person name="Fan B."/>
            <person name="Jiang Y."/>
            <person name="Adhikari A."/>
            <person name="Zheng C.-J."/>
            <person name="Schuster L."/>
            <person name="Cowan T.M."/>
            <person name="Smanski M.J."/>
            <person name="Chevrette M.G."/>
            <person name="De Carvalho L.P.S."/>
            <person name="Shen B."/>
        </authorList>
    </citation>
    <scope>NUCLEOTIDE SEQUENCE [LARGE SCALE GENOMIC DNA]</scope>
    <source>
        <strain evidence="2 3">NPDC048117</strain>
    </source>
</reference>
<dbReference type="Proteomes" id="UP001551584">
    <property type="component" value="Unassembled WGS sequence"/>
</dbReference>
<gene>
    <name evidence="2" type="ORF">AB0D95_25945</name>
</gene>
<dbReference type="InterPro" id="IPR013901">
    <property type="entry name" value="Anthrone_oxy"/>
</dbReference>
<keyword evidence="1" id="KW-0812">Transmembrane</keyword>
<name>A0ABV3EXA4_9ACTN</name>
<feature type="transmembrane region" description="Helical" evidence="1">
    <location>
        <begin position="52"/>
        <end position="78"/>
    </location>
</feature>
<organism evidence="2 3">
    <name type="scientific">Streptomyces chilikensis</name>
    <dbReference type="NCBI Taxonomy" id="1194079"/>
    <lineage>
        <taxon>Bacteria</taxon>
        <taxon>Bacillati</taxon>
        <taxon>Actinomycetota</taxon>
        <taxon>Actinomycetes</taxon>
        <taxon>Kitasatosporales</taxon>
        <taxon>Streptomycetaceae</taxon>
        <taxon>Streptomyces</taxon>
    </lineage>
</organism>
<dbReference type="RefSeq" id="WP_359276630.1">
    <property type="nucleotide sequence ID" value="NZ_JBEZNA010000082.1"/>
</dbReference>
<evidence type="ECO:0000313" key="3">
    <source>
        <dbReference type="Proteomes" id="UP001551584"/>
    </source>
</evidence>
<feature type="transmembrane region" description="Helical" evidence="1">
    <location>
        <begin position="6"/>
        <end position="31"/>
    </location>
</feature>
<keyword evidence="1" id="KW-1133">Transmembrane helix</keyword>
<feature type="transmembrane region" description="Helical" evidence="1">
    <location>
        <begin position="145"/>
        <end position="165"/>
    </location>
</feature>
<sequence>MDTVRLLVLVAATVTTGLVAGLFYGFSVAVMPGLARTGDRTLVDAMRRINAAILNGWFLLGYVGALLFDALALVLLALHEPSRAAVGPVAASTALYLAAVVLTARVNIPLNDALEEAGSPDAPTGPAAARRDFERPWVRANHWRTLLCTAALAALCWALAAHGAAA</sequence>
<comment type="caution">
    <text evidence="2">The sequence shown here is derived from an EMBL/GenBank/DDBJ whole genome shotgun (WGS) entry which is preliminary data.</text>
</comment>
<dbReference type="EMBL" id="JBEZNA010000082">
    <property type="protein sequence ID" value="MEU9580668.1"/>
    <property type="molecule type" value="Genomic_DNA"/>
</dbReference>
<protein>
    <submittedName>
        <fullName evidence="2">Anthrone oxygenase family protein</fullName>
    </submittedName>
</protein>
<keyword evidence="3" id="KW-1185">Reference proteome</keyword>
<dbReference type="Pfam" id="PF08592">
    <property type="entry name" value="Anthrone_oxy"/>
    <property type="match status" value="1"/>
</dbReference>